<sequence length="800" mass="92759">MKSLSHPVTYMLLYLATVYGSQTQEDQDSRNVVPNNGHIGHENEIKSNRYRNEINLLGIKTETTWKMDKLERPKDYNGGSYSDLSEVTAKDPYKVFNTGRSRNLVNQNGRYQTGDVRIGDDWMPCVIRKFCLCQGTYVYCLDGGRQLSYIPELPPGTTAFYFLNNYLPLLDEFTFSNVTSLILKELVISNNSLQRCQPYMFRHLNSIEIFNIAKERNISSEEFRKCFLGVADTSIKEIKITMVSLPNFPSNIFSGLINSSAETLQLYGTTLTTYEPKTFQLIPKLRYLELELSGLTDVHVWYSDILNRLSFSNNKLMSFPNLCVDGRAMYPNLLVLDLSYNFVEILKPFMISCMKQLKKFSIDSNPIDRVRDNTFSDLPFLHELYISHIKNELLVIEPMAFNSSSLSTLHFASQALDWVAVDLRLFSFCPNLNTLFLEGNSFAFFTEDDFNTLLGPLKNLTFLTLENTGIAFLPRVISSQLTKLKLLNVAKNRIISWPENYFKSLTSLKTLTLAINRISVVTQASFPENLIVRLHSIDLSVNPFVCSCDLLWFISMVDYYHKKLHNFEYYPEDYLCKWPIRWQGKQIARSYVTAKYCILTSPVGFGLIAATSCLVLFVLFGAVVYRYRWNIRYVGYMLQFQRRRLQRINDKGDNYHFDLFLSCSEDDFDFILDEIIPQLENEMGLNIFIPQRDGIGNKIDGIVNNMDASKKAILFISNSYVQDHFCEFEASLAYERYLYEKTNFIIVILLQGPDAINFNKTIYRIIKADEYILWCEEEEHKRLFWLKLTEAVNNRDDLRA</sequence>
<dbReference type="Gene3D" id="3.40.50.10140">
    <property type="entry name" value="Toll/interleukin-1 receptor homology (TIR) domain"/>
    <property type="match status" value="1"/>
</dbReference>
<keyword evidence="2" id="KW-0433">Leucine-rich repeat</keyword>
<evidence type="ECO:0000256" key="2">
    <source>
        <dbReference type="ARBA" id="ARBA00022614"/>
    </source>
</evidence>
<dbReference type="GO" id="GO:0005886">
    <property type="term" value="C:plasma membrane"/>
    <property type="evidence" value="ECO:0007669"/>
    <property type="project" value="TreeGrafter"/>
</dbReference>
<dbReference type="GO" id="GO:0006955">
    <property type="term" value="P:immune response"/>
    <property type="evidence" value="ECO:0007669"/>
    <property type="project" value="InterPro"/>
</dbReference>
<evidence type="ECO:0000256" key="5">
    <source>
        <dbReference type="ARBA" id="ARBA00022737"/>
    </source>
</evidence>
<dbReference type="InterPro" id="IPR017241">
    <property type="entry name" value="Toll-like_receptor"/>
</dbReference>
<evidence type="ECO:0000256" key="8">
    <source>
        <dbReference type="ARBA" id="ARBA00023170"/>
    </source>
</evidence>
<keyword evidence="9" id="KW-0325">Glycoprotein</keyword>
<feature type="signal peptide" evidence="11">
    <location>
        <begin position="1"/>
        <end position="20"/>
    </location>
</feature>
<feature type="domain" description="TIR" evidence="12">
    <location>
        <begin position="655"/>
        <end position="792"/>
    </location>
</feature>
<keyword evidence="5" id="KW-0677">Repeat</keyword>
<dbReference type="InterPro" id="IPR003591">
    <property type="entry name" value="Leu-rich_rpt_typical-subtyp"/>
</dbReference>
<dbReference type="InterPro" id="IPR000157">
    <property type="entry name" value="TIR_dom"/>
</dbReference>
<proteinExistence type="predicted"/>
<protein>
    <recommendedName>
        <fullName evidence="12">TIR domain-containing protein</fullName>
    </recommendedName>
</protein>
<evidence type="ECO:0000313" key="13">
    <source>
        <dbReference type="EMBL" id="KAK6167876.1"/>
    </source>
</evidence>
<evidence type="ECO:0000256" key="6">
    <source>
        <dbReference type="ARBA" id="ARBA00022989"/>
    </source>
</evidence>
<dbReference type="GO" id="GO:0004888">
    <property type="term" value="F:transmembrane signaling receptor activity"/>
    <property type="evidence" value="ECO:0007669"/>
    <property type="project" value="InterPro"/>
</dbReference>
<dbReference type="SMART" id="SM00369">
    <property type="entry name" value="LRR_TYP"/>
    <property type="match status" value="6"/>
</dbReference>
<evidence type="ECO:0000256" key="4">
    <source>
        <dbReference type="ARBA" id="ARBA00022729"/>
    </source>
</evidence>
<dbReference type="PIRSF" id="PIRSF037595">
    <property type="entry name" value="Toll-like_receptor"/>
    <property type="match status" value="1"/>
</dbReference>
<dbReference type="InterPro" id="IPR032675">
    <property type="entry name" value="LRR_dom_sf"/>
</dbReference>
<gene>
    <name evidence="13" type="ORF">SNE40_021805</name>
</gene>
<dbReference type="SUPFAM" id="SSF52200">
    <property type="entry name" value="Toll/Interleukin receptor TIR domain"/>
    <property type="match status" value="1"/>
</dbReference>
<dbReference type="InterPro" id="IPR035897">
    <property type="entry name" value="Toll_tir_struct_dom_sf"/>
</dbReference>
<dbReference type="AlphaFoldDB" id="A0AAN8GCY3"/>
<dbReference type="SMART" id="SM00255">
    <property type="entry name" value="TIR"/>
    <property type="match status" value="1"/>
</dbReference>
<evidence type="ECO:0000256" key="7">
    <source>
        <dbReference type="ARBA" id="ARBA00023136"/>
    </source>
</evidence>
<reference evidence="13 14" key="1">
    <citation type="submission" date="2024-01" db="EMBL/GenBank/DDBJ databases">
        <title>The genome of the rayed Mediterranean limpet Patella caerulea (Linnaeus, 1758).</title>
        <authorList>
            <person name="Anh-Thu Weber A."/>
            <person name="Halstead-Nussloch G."/>
        </authorList>
    </citation>
    <scope>NUCLEOTIDE SEQUENCE [LARGE SCALE GENOMIC DNA]</scope>
    <source>
        <strain evidence="13">AATW-2023a</strain>
        <tissue evidence="13">Whole specimen</tissue>
    </source>
</reference>
<dbReference type="SUPFAM" id="SSF52058">
    <property type="entry name" value="L domain-like"/>
    <property type="match status" value="1"/>
</dbReference>
<evidence type="ECO:0000256" key="3">
    <source>
        <dbReference type="ARBA" id="ARBA00022692"/>
    </source>
</evidence>
<keyword evidence="8" id="KW-0675">Receptor</keyword>
<dbReference type="PANTHER" id="PTHR24365:SF530">
    <property type="entry name" value="MSTPROX-RELATED"/>
    <property type="match status" value="1"/>
</dbReference>
<dbReference type="EMBL" id="JAZGQO010000018">
    <property type="protein sequence ID" value="KAK6167876.1"/>
    <property type="molecule type" value="Genomic_DNA"/>
</dbReference>
<evidence type="ECO:0000256" key="11">
    <source>
        <dbReference type="SAM" id="SignalP"/>
    </source>
</evidence>
<keyword evidence="3 10" id="KW-0812">Transmembrane</keyword>
<keyword evidence="6 10" id="KW-1133">Transmembrane helix</keyword>
<feature type="chain" id="PRO_5043006302" description="TIR domain-containing protein" evidence="11">
    <location>
        <begin position="21"/>
        <end position="800"/>
    </location>
</feature>
<dbReference type="Proteomes" id="UP001347796">
    <property type="component" value="Unassembled WGS sequence"/>
</dbReference>
<comment type="caution">
    <text evidence="13">The sequence shown here is derived from an EMBL/GenBank/DDBJ whole genome shotgun (WGS) entry which is preliminary data.</text>
</comment>
<organism evidence="13 14">
    <name type="scientific">Patella caerulea</name>
    <name type="common">Rayed Mediterranean limpet</name>
    <dbReference type="NCBI Taxonomy" id="87958"/>
    <lineage>
        <taxon>Eukaryota</taxon>
        <taxon>Metazoa</taxon>
        <taxon>Spiralia</taxon>
        <taxon>Lophotrochozoa</taxon>
        <taxon>Mollusca</taxon>
        <taxon>Gastropoda</taxon>
        <taxon>Patellogastropoda</taxon>
        <taxon>Patelloidea</taxon>
        <taxon>Patellidae</taxon>
        <taxon>Patella</taxon>
    </lineage>
</organism>
<feature type="transmembrane region" description="Helical" evidence="10">
    <location>
        <begin position="603"/>
        <end position="625"/>
    </location>
</feature>
<dbReference type="Gene3D" id="3.80.10.10">
    <property type="entry name" value="Ribonuclease Inhibitor"/>
    <property type="match status" value="2"/>
</dbReference>
<dbReference type="Pfam" id="PF13676">
    <property type="entry name" value="TIR_2"/>
    <property type="match status" value="1"/>
</dbReference>
<accession>A0AAN8GCY3</accession>
<name>A0AAN8GCY3_PATCE</name>
<comment type="subcellular location">
    <subcellularLocation>
        <location evidence="1">Membrane</location>
        <topology evidence="1">Single-pass type I membrane protein</topology>
    </subcellularLocation>
</comment>
<evidence type="ECO:0000313" key="14">
    <source>
        <dbReference type="Proteomes" id="UP001347796"/>
    </source>
</evidence>
<dbReference type="GO" id="GO:0002224">
    <property type="term" value="P:toll-like receptor signaling pathway"/>
    <property type="evidence" value="ECO:0007669"/>
    <property type="project" value="InterPro"/>
</dbReference>
<keyword evidence="14" id="KW-1185">Reference proteome</keyword>
<keyword evidence="4 11" id="KW-0732">Signal</keyword>
<evidence type="ECO:0000256" key="10">
    <source>
        <dbReference type="SAM" id="Phobius"/>
    </source>
</evidence>
<evidence type="ECO:0000256" key="1">
    <source>
        <dbReference type="ARBA" id="ARBA00004479"/>
    </source>
</evidence>
<keyword evidence="7 10" id="KW-0472">Membrane</keyword>
<evidence type="ECO:0000256" key="9">
    <source>
        <dbReference type="ARBA" id="ARBA00023180"/>
    </source>
</evidence>
<evidence type="ECO:0000259" key="12">
    <source>
        <dbReference type="PROSITE" id="PS50104"/>
    </source>
</evidence>
<dbReference type="PANTHER" id="PTHR24365">
    <property type="entry name" value="TOLL-LIKE RECEPTOR"/>
    <property type="match status" value="1"/>
</dbReference>
<dbReference type="PROSITE" id="PS50104">
    <property type="entry name" value="TIR"/>
    <property type="match status" value="1"/>
</dbReference>